<sequence length="168" mass="19037">MWETSMKGLVSLIRKSTLSSFTYICEKNEDCLFDKMDELACFAPGMLALGSLGYGPGDREKMLTLAEEAKLQRRRQELTQTTPNQPVYDEAEYYNVAGECPKGRVYSIRLLGRKKRRYVDPYASTSQVLAQRGMGNFMILSTPKELLEGVQGMEQILLLFSILEVSEN</sequence>
<dbReference type="GO" id="GO:0016020">
    <property type="term" value="C:membrane"/>
    <property type="evidence" value="ECO:0007669"/>
    <property type="project" value="InterPro"/>
</dbReference>
<evidence type="ECO:0000313" key="2">
    <source>
        <dbReference type="EMBL" id="KAK9169043.1"/>
    </source>
</evidence>
<dbReference type="InterPro" id="IPR036026">
    <property type="entry name" value="Seven-hairpin_glycosidases"/>
</dbReference>
<dbReference type="Gene3D" id="1.50.10.10">
    <property type="match status" value="1"/>
</dbReference>
<protein>
    <submittedName>
        <fullName evidence="2">Uncharacterized protein</fullName>
    </submittedName>
</protein>
<organism evidence="2 3">
    <name type="scientific">Stephania yunnanensis</name>
    <dbReference type="NCBI Taxonomy" id="152371"/>
    <lineage>
        <taxon>Eukaryota</taxon>
        <taxon>Viridiplantae</taxon>
        <taxon>Streptophyta</taxon>
        <taxon>Embryophyta</taxon>
        <taxon>Tracheophyta</taxon>
        <taxon>Spermatophyta</taxon>
        <taxon>Magnoliopsida</taxon>
        <taxon>Ranunculales</taxon>
        <taxon>Menispermaceae</taxon>
        <taxon>Menispermoideae</taxon>
        <taxon>Cissampelideae</taxon>
        <taxon>Stephania</taxon>
    </lineage>
</organism>
<keyword evidence="3" id="KW-1185">Reference proteome</keyword>
<reference evidence="2 3" key="1">
    <citation type="submission" date="2024-01" db="EMBL/GenBank/DDBJ databases">
        <title>Genome assemblies of Stephania.</title>
        <authorList>
            <person name="Yang L."/>
        </authorList>
    </citation>
    <scope>NUCLEOTIDE SEQUENCE [LARGE SCALE GENOMIC DNA]</scope>
    <source>
        <strain evidence="2">YNDBR</strain>
        <tissue evidence="2">Leaf</tissue>
    </source>
</reference>
<comment type="caution">
    <text evidence="2">The sequence shown here is derived from an EMBL/GenBank/DDBJ whole genome shotgun (WGS) entry which is preliminary data.</text>
</comment>
<dbReference type="Pfam" id="PF01532">
    <property type="entry name" value="Glyco_hydro_47"/>
    <property type="match status" value="1"/>
</dbReference>
<name>A0AAP0Q6V3_9MAGN</name>
<dbReference type="EMBL" id="JBBNAF010000001">
    <property type="protein sequence ID" value="KAK9169043.1"/>
    <property type="molecule type" value="Genomic_DNA"/>
</dbReference>
<dbReference type="SUPFAM" id="SSF48225">
    <property type="entry name" value="Seven-hairpin glycosidases"/>
    <property type="match status" value="1"/>
</dbReference>
<dbReference type="InterPro" id="IPR001382">
    <property type="entry name" value="Glyco_hydro_47"/>
</dbReference>
<evidence type="ECO:0000313" key="3">
    <source>
        <dbReference type="Proteomes" id="UP001420932"/>
    </source>
</evidence>
<proteinExistence type="inferred from homology"/>
<accession>A0AAP0Q6V3</accession>
<dbReference type="GO" id="GO:0005509">
    <property type="term" value="F:calcium ion binding"/>
    <property type="evidence" value="ECO:0007669"/>
    <property type="project" value="InterPro"/>
</dbReference>
<dbReference type="InterPro" id="IPR012341">
    <property type="entry name" value="6hp_glycosidase-like_sf"/>
</dbReference>
<dbReference type="GO" id="GO:0012505">
    <property type="term" value="C:endomembrane system"/>
    <property type="evidence" value="ECO:0007669"/>
    <property type="project" value="UniProtKB-ARBA"/>
</dbReference>
<dbReference type="Proteomes" id="UP001420932">
    <property type="component" value="Unassembled WGS sequence"/>
</dbReference>
<evidence type="ECO:0000256" key="1">
    <source>
        <dbReference type="ARBA" id="ARBA00007658"/>
    </source>
</evidence>
<comment type="similarity">
    <text evidence="1">Belongs to the glycosyl hydrolase 47 family.</text>
</comment>
<gene>
    <name evidence="2" type="ORF">Syun_001183</name>
</gene>
<dbReference type="GO" id="GO:0004571">
    <property type="term" value="F:mannosyl-oligosaccharide 1,2-alpha-mannosidase activity"/>
    <property type="evidence" value="ECO:0007669"/>
    <property type="project" value="InterPro"/>
</dbReference>
<dbReference type="AlphaFoldDB" id="A0AAP0Q6V3"/>
<dbReference type="GO" id="GO:0005975">
    <property type="term" value="P:carbohydrate metabolic process"/>
    <property type="evidence" value="ECO:0007669"/>
    <property type="project" value="InterPro"/>
</dbReference>